<organism evidence="1 2">
    <name type="scientific">Synechococcus phage S-H38</name>
    <dbReference type="NCBI Taxonomy" id="2783673"/>
    <lineage>
        <taxon>Viruses</taxon>
        <taxon>Duplodnaviria</taxon>
        <taxon>Heunggongvirae</taxon>
        <taxon>Uroviricota</taxon>
        <taxon>Caudoviricetes</taxon>
        <taxon>Pantevenvirales</taxon>
        <taxon>Kyanoviridae</taxon>
        <taxon>Yellowseavirus</taxon>
        <taxon>Yellowseavirus thirtyeight</taxon>
    </lineage>
</organism>
<dbReference type="SMR" id="A0A873W9U2"/>
<protein>
    <submittedName>
        <fullName evidence="1">Tryptophan halogenase</fullName>
    </submittedName>
</protein>
<dbReference type="EMBL" id="MW117965">
    <property type="protein sequence ID" value="QPB07927.1"/>
    <property type="molecule type" value="Genomic_DNA"/>
</dbReference>
<proteinExistence type="predicted"/>
<dbReference type="InterPro" id="IPR006905">
    <property type="entry name" value="Flavin_halogenase"/>
</dbReference>
<dbReference type="Gene3D" id="3.50.50.60">
    <property type="entry name" value="FAD/NAD(P)-binding domain"/>
    <property type="match status" value="1"/>
</dbReference>
<dbReference type="GeneID" id="77946623"/>
<dbReference type="InterPro" id="IPR050816">
    <property type="entry name" value="Flavin-dep_Halogenase_NPB"/>
</dbReference>
<accession>A0A873W9U2</accession>
<dbReference type="SUPFAM" id="SSF51905">
    <property type="entry name" value="FAD/NAD(P)-binding domain"/>
    <property type="match status" value="1"/>
</dbReference>
<reference evidence="1" key="1">
    <citation type="submission" date="2020-10" db="EMBL/GenBank/DDBJ databases">
        <title>The Isolation and Genome Sequence of a Novel Cyanophage S-H38 from the Yellow Sea, China.</title>
        <authorList>
            <person name="Jiang T."/>
        </authorList>
    </citation>
    <scope>NUCLEOTIDE SEQUENCE</scope>
</reference>
<evidence type="ECO:0000313" key="2">
    <source>
        <dbReference type="Proteomes" id="UP000663144"/>
    </source>
</evidence>
<dbReference type="Pfam" id="PF04820">
    <property type="entry name" value="Trp_halogenase"/>
    <property type="match status" value="1"/>
</dbReference>
<dbReference type="InterPro" id="IPR033856">
    <property type="entry name" value="Trp_halogen"/>
</dbReference>
<dbReference type="PANTHER" id="PTHR43747">
    <property type="entry name" value="FAD-BINDING PROTEIN"/>
    <property type="match status" value="1"/>
</dbReference>
<name>A0A873W9U2_9CAUD</name>
<dbReference type="KEGG" id="vg:77946623"/>
<dbReference type="InterPro" id="IPR036188">
    <property type="entry name" value="FAD/NAD-bd_sf"/>
</dbReference>
<dbReference type="PIRSF" id="PIRSF011396">
    <property type="entry name" value="Trp_halogenase"/>
    <property type="match status" value="1"/>
</dbReference>
<dbReference type="RefSeq" id="YP_010670418.1">
    <property type="nucleotide sequence ID" value="NC_070964.1"/>
</dbReference>
<sequence>MNKILIVGGGTAGKTTALILKQRFPHIDIHIVESTKVGIVGVGEGSTEHWADFCNFCNINFFEVVRECDATFKIGIYYDNWDDETFMHSILPPFDSNESGYYYNYAQLIANNRPKRSLQHEYTWNSRVSLTHFNNDNDVPVLQFHFNTNKLNQFLTRKCREKGIEIFNDDIVDVELNERGDIKVIKSESRPYAYDFYVDCTGFRRLLMTEHLGVEWKSYSDYLPLNSAIAFPTEEMEEYNMYTKATRRNAGWSWHIPVVGRTGNGYVYQNNYITKDQAVQEIEESLGHPIEVAKEFTFNPGRLIKFWEGNCAAIGLSASFVEPLEATSIGSSIQQAFMLMNFLPSRDSVRFNDLSIKMFDNIVDYIVAHYLTRKEDTPFWKDYKSTRKIPDSLQYYLDQWRNRLPSESDCRTPWGMFSGINYIPVLYGLNWFDTAAIKKELDINGLSYRAQEQIDDARRSIDGTLEMGHKEAIKRIRGEL</sequence>
<keyword evidence="2" id="KW-1185">Reference proteome</keyword>
<evidence type="ECO:0000313" key="1">
    <source>
        <dbReference type="EMBL" id="QPB07927.1"/>
    </source>
</evidence>
<dbReference type="PANTHER" id="PTHR43747:SF4">
    <property type="entry name" value="FLAVIN-DEPENDENT TRYPTOPHAN HALOGENASE"/>
    <property type="match status" value="1"/>
</dbReference>
<dbReference type="Proteomes" id="UP000663144">
    <property type="component" value="Segment"/>
</dbReference>
<dbReference type="GO" id="GO:0004497">
    <property type="term" value="F:monooxygenase activity"/>
    <property type="evidence" value="ECO:0007669"/>
    <property type="project" value="InterPro"/>
</dbReference>